<evidence type="ECO:0000313" key="2">
    <source>
        <dbReference type="Proteomes" id="UP000192900"/>
    </source>
</evidence>
<evidence type="ECO:0000313" key="1">
    <source>
        <dbReference type="EMBL" id="ARJ40986.1"/>
    </source>
</evidence>
<dbReference type="KEGG" id="palh:B1H58_02555"/>
<dbReference type="EMBL" id="CP019706">
    <property type="protein sequence ID" value="ARJ40986.1"/>
    <property type="molecule type" value="Genomic_DNA"/>
</dbReference>
<accession>A0A1W6B1N7</accession>
<gene>
    <name evidence="1" type="ORF">B1H58_02555</name>
</gene>
<organism evidence="1 2">
    <name type="scientific">Pantoea alhagi</name>
    <dbReference type="NCBI Taxonomy" id="1891675"/>
    <lineage>
        <taxon>Bacteria</taxon>
        <taxon>Pseudomonadati</taxon>
        <taxon>Pseudomonadota</taxon>
        <taxon>Gammaproteobacteria</taxon>
        <taxon>Enterobacterales</taxon>
        <taxon>Erwiniaceae</taxon>
        <taxon>Pantoea</taxon>
    </lineage>
</organism>
<dbReference type="Proteomes" id="UP000192900">
    <property type="component" value="Chromosome"/>
</dbReference>
<proteinExistence type="predicted"/>
<reference evidence="1 2" key="1">
    <citation type="submission" date="2017-02" db="EMBL/GenBank/DDBJ databases">
        <title>Complete genome sequence of the drought resistance-promoting endophyte Pantoea alhagi LTYR-11Z.</title>
        <authorList>
            <person name="Zhang L."/>
        </authorList>
    </citation>
    <scope>NUCLEOTIDE SEQUENCE [LARGE SCALE GENOMIC DNA]</scope>
    <source>
        <strain evidence="1 2">LTYR-11Z</strain>
    </source>
</reference>
<dbReference type="OrthoDB" id="6556188at2"/>
<dbReference type="RefSeq" id="WP_085067831.1">
    <property type="nucleotide sequence ID" value="NZ_CP019706.1"/>
</dbReference>
<sequence>MIMLTIGGKTHDLSVADAKQLALAIAAEVDEPGQARRFRGTDTAFCVQSASTAPVKTDLQTFSRAGITLTDC</sequence>
<name>A0A1W6B1N7_9GAMM</name>
<dbReference type="STRING" id="1891675.B1H58_02555"/>
<keyword evidence="2" id="KW-1185">Reference proteome</keyword>
<protein>
    <submittedName>
        <fullName evidence="1">Uncharacterized protein</fullName>
    </submittedName>
</protein>
<dbReference type="AlphaFoldDB" id="A0A1W6B1N7"/>